<proteinExistence type="predicted"/>
<dbReference type="Proteomes" id="UP000266482">
    <property type="component" value="Unassembled WGS sequence"/>
</dbReference>
<reference evidence="1 2" key="1">
    <citation type="submission" date="2018-09" db="EMBL/GenBank/DDBJ databases">
        <title>Paenibacillus aracenensis nov. sp. isolated from a cave in southern Spain.</title>
        <authorList>
            <person name="Jurado V."/>
            <person name="Gutierrez-Patricio S."/>
            <person name="Gonzalez-Pimentel J.L."/>
            <person name="Miller A.Z."/>
            <person name="Laiz L."/>
            <person name="Saiz-Jimenez C."/>
        </authorList>
    </citation>
    <scope>NUCLEOTIDE SEQUENCE [LARGE SCALE GENOMIC DNA]</scope>
    <source>
        <strain evidence="1 2">DSM 22867</strain>
    </source>
</reference>
<keyword evidence="2" id="KW-1185">Reference proteome</keyword>
<dbReference type="EMBL" id="QXQA01000004">
    <property type="protein sequence ID" value="RIX53614.1"/>
    <property type="molecule type" value="Genomic_DNA"/>
</dbReference>
<evidence type="ECO:0000313" key="2">
    <source>
        <dbReference type="Proteomes" id="UP000266482"/>
    </source>
</evidence>
<name>A0A3A1UZB7_9BACL</name>
<evidence type="ECO:0000313" key="1">
    <source>
        <dbReference type="EMBL" id="RIX53614.1"/>
    </source>
</evidence>
<gene>
    <name evidence="1" type="ORF">D3P08_09300</name>
</gene>
<accession>A0A3A1UZB7</accession>
<dbReference type="AlphaFoldDB" id="A0A3A1UZB7"/>
<organism evidence="1 2">
    <name type="scientific">Paenibacillus nanensis</name>
    <dbReference type="NCBI Taxonomy" id="393251"/>
    <lineage>
        <taxon>Bacteria</taxon>
        <taxon>Bacillati</taxon>
        <taxon>Bacillota</taxon>
        <taxon>Bacilli</taxon>
        <taxon>Bacillales</taxon>
        <taxon>Paenibacillaceae</taxon>
        <taxon>Paenibacillus</taxon>
    </lineage>
</organism>
<sequence length="70" mass="7698">MRISANMPIGCGPITVLPKHGFFVPFFAAAIFRGGGLGLGCSANRAGTERARVFDSCFFLYILQFRRLKQ</sequence>
<protein>
    <submittedName>
        <fullName evidence="1">Uncharacterized protein</fullName>
    </submittedName>
</protein>
<comment type="caution">
    <text evidence="1">The sequence shown here is derived from an EMBL/GenBank/DDBJ whole genome shotgun (WGS) entry which is preliminary data.</text>
</comment>